<dbReference type="NCBIfam" id="TIGR02322">
    <property type="entry name" value="phosphon_PhnN"/>
    <property type="match status" value="1"/>
</dbReference>
<dbReference type="GO" id="GO:0006015">
    <property type="term" value="P:5-phosphoribose 1-diphosphate biosynthetic process"/>
    <property type="evidence" value="ECO:0007669"/>
    <property type="project" value="UniProtKB-UniRule"/>
</dbReference>
<name>A0A261S2G7_9BORD</name>
<evidence type="ECO:0000256" key="6">
    <source>
        <dbReference type="HAMAP-Rule" id="MF_00836"/>
    </source>
</evidence>
<dbReference type="InterPro" id="IPR012699">
    <property type="entry name" value="PhnN"/>
</dbReference>
<dbReference type="NCBIfam" id="NF007485">
    <property type="entry name" value="PRK10078.1"/>
    <property type="match status" value="1"/>
</dbReference>
<dbReference type="GO" id="GO:0005524">
    <property type="term" value="F:ATP binding"/>
    <property type="evidence" value="ECO:0007669"/>
    <property type="project" value="UniProtKB-KW"/>
</dbReference>
<keyword evidence="8" id="KW-0418">Kinase</keyword>
<evidence type="ECO:0000256" key="1">
    <source>
        <dbReference type="ARBA" id="ARBA00000373"/>
    </source>
</evidence>
<feature type="domain" description="Guanylate kinase/L-type calcium channel beta subunit" evidence="7">
    <location>
        <begin position="16"/>
        <end position="197"/>
    </location>
</feature>
<dbReference type="InterPro" id="IPR008145">
    <property type="entry name" value="GK/Ca_channel_bsu"/>
</dbReference>
<dbReference type="EMBL" id="NEVM01000005">
    <property type="protein sequence ID" value="OZI31375.1"/>
    <property type="molecule type" value="Genomic_DNA"/>
</dbReference>
<comment type="similarity">
    <text evidence="6">Belongs to the ribose 1,5-bisphosphokinase family.</text>
</comment>
<comment type="function">
    <text evidence="6">Catalyzes the phosphorylation of ribose 1,5-bisphosphate to 5-phospho-D-ribosyl alpha-1-diphosphate (PRPP).</text>
</comment>
<dbReference type="RefSeq" id="WP_094855786.1">
    <property type="nucleotide sequence ID" value="NZ_NEVM01000005.1"/>
</dbReference>
<gene>
    <name evidence="6" type="primary">phnN</name>
    <name evidence="8" type="ORF">CAL29_26040</name>
</gene>
<keyword evidence="4 6" id="KW-0547">Nucleotide-binding</keyword>
<dbReference type="SMART" id="SM00072">
    <property type="entry name" value="GuKc"/>
    <property type="match status" value="1"/>
</dbReference>
<evidence type="ECO:0000256" key="4">
    <source>
        <dbReference type="ARBA" id="ARBA00022741"/>
    </source>
</evidence>
<dbReference type="EC" id="2.7.4.23" evidence="6"/>
<evidence type="ECO:0000313" key="8">
    <source>
        <dbReference type="EMBL" id="OZI31375.1"/>
    </source>
</evidence>
<evidence type="ECO:0000256" key="3">
    <source>
        <dbReference type="ARBA" id="ARBA00022679"/>
    </source>
</evidence>
<evidence type="ECO:0000256" key="5">
    <source>
        <dbReference type="ARBA" id="ARBA00022840"/>
    </source>
</evidence>
<evidence type="ECO:0000256" key="2">
    <source>
        <dbReference type="ARBA" id="ARBA00005069"/>
    </source>
</evidence>
<comment type="caution">
    <text evidence="6">Lacks conserved residue(s) required for the propagation of feature annotation.</text>
</comment>
<dbReference type="InterPro" id="IPR027417">
    <property type="entry name" value="P-loop_NTPase"/>
</dbReference>
<dbReference type="AlphaFoldDB" id="A0A261S2G7"/>
<dbReference type="Gene3D" id="3.40.50.300">
    <property type="entry name" value="P-loop containing nucleotide triphosphate hydrolases"/>
    <property type="match status" value="1"/>
</dbReference>
<reference evidence="9" key="1">
    <citation type="submission" date="2017-05" db="EMBL/GenBank/DDBJ databases">
        <title>Complete and WGS of Bordetella genogroups.</title>
        <authorList>
            <person name="Spilker T."/>
            <person name="Lipuma J."/>
        </authorList>
    </citation>
    <scope>NUCLEOTIDE SEQUENCE [LARGE SCALE GENOMIC DNA]</scope>
    <source>
        <strain evidence="9">AU16122</strain>
    </source>
</reference>
<accession>A0A261S2G7</accession>
<dbReference type="GO" id="GO:0033863">
    <property type="term" value="F:ribose 1,5-bisphosphate phosphokinase activity"/>
    <property type="evidence" value="ECO:0007669"/>
    <property type="project" value="UniProtKB-UniRule"/>
</dbReference>
<sequence length="214" mass="22733">MSAPALPGRRDGNHDGSRLVYVMGASGSGKDTLLRLARARLQSQDRVLVAHRYITRPAGADEASVYLEPAEHARRAALGCFALHWASHGLAYGIGVEIDAWMDAGITVLVNGSRAYLPQACARYPGLCAVTVHVDPHVLRDRLVHRGRESAGDIAARVARAQAVFDIPQECETATVDNNGDAGDAAAELLAIARRRCHGLTTAVGARAPSGRAR</sequence>
<proteinExistence type="inferred from homology"/>
<comment type="pathway">
    <text evidence="2 6">Metabolic intermediate biosynthesis; 5-phospho-alpha-D-ribose 1-diphosphate biosynthesis; 5-phospho-alpha-D-ribose 1-diphosphate from D-ribose 5-phosphate (route II): step 3/3.</text>
</comment>
<evidence type="ECO:0000313" key="9">
    <source>
        <dbReference type="Proteomes" id="UP000216020"/>
    </source>
</evidence>
<keyword evidence="9" id="KW-1185">Reference proteome</keyword>
<comment type="caution">
    <text evidence="8">The sequence shown here is derived from an EMBL/GenBank/DDBJ whole genome shotgun (WGS) entry which is preliminary data.</text>
</comment>
<dbReference type="SUPFAM" id="SSF52540">
    <property type="entry name" value="P-loop containing nucleoside triphosphate hydrolases"/>
    <property type="match status" value="1"/>
</dbReference>
<organism evidence="8 9">
    <name type="scientific">Bordetella genomosp. 10</name>
    <dbReference type="NCBI Taxonomy" id="1416804"/>
    <lineage>
        <taxon>Bacteria</taxon>
        <taxon>Pseudomonadati</taxon>
        <taxon>Pseudomonadota</taxon>
        <taxon>Betaproteobacteria</taxon>
        <taxon>Burkholderiales</taxon>
        <taxon>Alcaligenaceae</taxon>
        <taxon>Bordetella</taxon>
    </lineage>
</organism>
<dbReference type="Proteomes" id="UP000216020">
    <property type="component" value="Unassembled WGS sequence"/>
</dbReference>
<dbReference type="OrthoDB" id="341217at2"/>
<evidence type="ECO:0000259" key="7">
    <source>
        <dbReference type="SMART" id="SM00072"/>
    </source>
</evidence>
<keyword evidence="3 6" id="KW-0808">Transferase</keyword>
<comment type="catalytic activity">
    <reaction evidence="1 6">
        <text>alpha-D-ribose 1,5-bisphosphate + ATP = 5-phospho-alpha-D-ribose 1-diphosphate + ADP</text>
        <dbReference type="Rhea" id="RHEA:20109"/>
        <dbReference type="ChEBI" id="CHEBI:30616"/>
        <dbReference type="ChEBI" id="CHEBI:58017"/>
        <dbReference type="ChEBI" id="CHEBI:68688"/>
        <dbReference type="ChEBI" id="CHEBI:456216"/>
        <dbReference type="EC" id="2.7.4.23"/>
    </reaction>
</comment>
<dbReference type="UniPathway" id="UPA00087">
    <property type="reaction ID" value="UER00175"/>
</dbReference>
<dbReference type="GO" id="GO:0019634">
    <property type="term" value="P:organic phosphonate metabolic process"/>
    <property type="evidence" value="ECO:0007669"/>
    <property type="project" value="UniProtKB-UniRule"/>
</dbReference>
<keyword evidence="5 6" id="KW-0067">ATP-binding</keyword>
<protein>
    <recommendedName>
        <fullName evidence="6">Ribose 1,5-bisphosphate phosphokinase PhnN</fullName>
        <ecNumber evidence="6">2.7.4.23</ecNumber>
    </recommendedName>
    <alternativeName>
        <fullName evidence="6">Ribose 1,5-bisphosphokinase</fullName>
    </alternativeName>
</protein>
<dbReference type="HAMAP" id="MF_00836">
    <property type="entry name" value="PhnN"/>
    <property type="match status" value="1"/>
</dbReference>